<sequence length="248" mass="26531">MLAPSPALAPSPSPAPLPARLSLAEDGSIDGYASLFGEIDQARDMVMPGAFTQTLKQRGLRKIPMLFQHDPAEPVGVWLELAEDLRGLRARGRLIPDVARGRELLALLRAGAIDGLSIGYRTVRGQIDPRTRVRRLYQVDLWEISIVTFPLLNGARIATVKHTPRPSPQRAAAEAAWRRVHDASTMSSGDAAEAPASPIRRGRIAATLSTRAGRKQALASITGCVRLGLSPRAAGSARRADAGEEASS</sequence>
<dbReference type="InterPro" id="IPR006433">
    <property type="entry name" value="Prohead_protease"/>
</dbReference>
<dbReference type="NCBIfam" id="TIGR01543">
    <property type="entry name" value="proheadase_HK97"/>
    <property type="match status" value="1"/>
</dbReference>
<keyword evidence="3" id="KW-0378">Hydrolase</keyword>
<dbReference type="Proteomes" id="UP001163166">
    <property type="component" value="Chromosome"/>
</dbReference>
<organism evidence="5 6">
    <name type="scientific">Rhodopseudomonas palustris</name>
    <dbReference type="NCBI Taxonomy" id="1076"/>
    <lineage>
        <taxon>Bacteria</taxon>
        <taxon>Pseudomonadati</taxon>
        <taxon>Pseudomonadota</taxon>
        <taxon>Alphaproteobacteria</taxon>
        <taxon>Hyphomicrobiales</taxon>
        <taxon>Nitrobacteraceae</taxon>
        <taxon>Rhodopseudomonas</taxon>
    </lineage>
</organism>
<dbReference type="InterPro" id="IPR054613">
    <property type="entry name" value="Peptidase_S78_dom"/>
</dbReference>
<accession>A0AAX3E324</accession>
<dbReference type="Pfam" id="PF04586">
    <property type="entry name" value="Peptidase_S78"/>
    <property type="match status" value="1"/>
</dbReference>
<gene>
    <name evidence="5" type="ORF">KQX62_09415</name>
</gene>
<protein>
    <submittedName>
        <fullName evidence="5">HK97 family phage prohead protease</fullName>
    </submittedName>
</protein>
<evidence type="ECO:0000259" key="4">
    <source>
        <dbReference type="Pfam" id="PF04586"/>
    </source>
</evidence>
<evidence type="ECO:0000313" key="6">
    <source>
        <dbReference type="Proteomes" id="UP001163166"/>
    </source>
</evidence>
<dbReference type="GO" id="GO:0006508">
    <property type="term" value="P:proteolysis"/>
    <property type="evidence" value="ECO:0007669"/>
    <property type="project" value="UniProtKB-KW"/>
</dbReference>
<evidence type="ECO:0000256" key="1">
    <source>
        <dbReference type="ARBA" id="ARBA00022612"/>
    </source>
</evidence>
<evidence type="ECO:0000256" key="2">
    <source>
        <dbReference type="ARBA" id="ARBA00022670"/>
    </source>
</evidence>
<name>A0AAX3E324_RHOPL</name>
<keyword evidence="2 5" id="KW-0645">Protease</keyword>
<dbReference type="GO" id="GO:0008233">
    <property type="term" value="F:peptidase activity"/>
    <property type="evidence" value="ECO:0007669"/>
    <property type="project" value="UniProtKB-KW"/>
</dbReference>
<feature type="domain" description="Prohead serine protease" evidence="4">
    <location>
        <begin position="24"/>
        <end position="162"/>
    </location>
</feature>
<dbReference type="SUPFAM" id="SSF50789">
    <property type="entry name" value="Herpes virus serine proteinase, assemblin"/>
    <property type="match status" value="1"/>
</dbReference>
<dbReference type="AlphaFoldDB" id="A0AAX3E324"/>
<keyword evidence="1" id="KW-1188">Viral release from host cell</keyword>
<evidence type="ECO:0000256" key="3">
    <source>
        <dbReference type="ARBA" id="ARBA00022801"/>
    </source>
</evidence>
<dbReference type="RefSeq" id="WP_264076208.1">
    <property type="nucleotide sequence ID" value="NZ_CP076676.1"/>
</dbReference>
<reference evidence="5" key="1">
    <citation type="journal article" date="2022" name="Biol. Control">
        <title>In silico genomic analysis of Rhodopseudomonas palustris strains revealed potential biocontrol agents and crop yield enhancers.</title>
        <authorList>
            <person name="Surachat K."/>
            <person name="Kantachote D."/>
            <person name="Deachamag P."/>
            <person name="Wonglapsuwan M."/>
        </authorList>
    </citation>
    <scope>NUCLEOTIDE SEQUENCE</scope>
    <source>
        <strain evidence="5">TLS06</strain>
    </source>
</reference>
<proteinExistence type="predicted"/>
<dbReference type="EMBL" id="CP076676">
    <property type="protein sequence ID" value="UYO41486.1"/>
    <property type="molecule type" value="Genomic_DNA"/>
</dbReference>
<evidence type="ECO:0000313" key="5">
    <source>
        <dbReference type="EMBL" id="UYO41486.1"/>
    </source>
</evidence>